<dbReference type="InterPro" id="IPR006091">
    <property type="entry name" value="Acyl-CoA_Oxase/DH_mid-dom"/>
</dbReference>
<evidence type="ECO:0000256" key="3">
    <source>
        <dbReference type="ARBA" id="ARBA00022630"/>
    </source>
</evidence>
<comment type="cofactor">
    <cofactor evidence="1">
        <name>FAD</name>
        <dbReference type="ChEBI" id="CHEBI:57692"/>
    </cofactor>
</comment>
<dbReference type="GO" id="GO:0003997">
    <property type="term" value="F:acyl-CoA oxidase activity"/>
    <property type="evidence" value="ECO:0007669"/>
    <property type="project" value="InterPro"/>
</dbReference>
<protein>
    <recommendedName>
        <fullName evidence="6">Acyl-coenzyme A oxidase</fullName>
    </recommendedName>
</protein>
<dbReference type="Pfam" id="PF22924">
    <property type="entry name" value="ACOX_C_alpha1"/>
    <property type="match status" value="1"/>
</dbReference>
<dbReference type="GO" id="GO:0005504">
    <property type="term" value="F:fatty acid binding"/>
    <property type="evidence" value="ECO:0007669"/>
    <property type="project" value="TreeGrafter"/>
</dbReference>
<feature type="domain" description="Acyl-CoA oxidase C-terminal" evidence="9">
    <location>
        <begin position="503"/>
        <end position="659"/>
    </location>
</feature>
<feature type="domain" description="Acyl-CoA oxidase/dehydrogenase middle" evidence="10">
    <location>
        <begin position="161"/>
        <end position="270"/>
    </location>
</feature>
<evidence type="ECO:0000256" key="1">
    <source>
        <dbReference type="ARBA" id="ARBA00001974"/>
    </source>
</evidence>
<dbReference type="InterPro" id="IPR012258">
    <property type="entry name" value="Acyl-CoA_oxidase"/>
</dbReference>
<gene>
    <name evidence="12" type="ORF">ECRASSUSDP1_LOCUS1676</name>
</gene>
<dbReference type="InterPro" id="IPR055060">
    <property type="entry name" value="ACOX_C_alpha1"/>
</dbReference>
<feature type="binding site" evidence="8">
    <location>
        <position position="165"/>
    </location>
    <ligand>
        <name>FAD</name>
        <dbReference type="ChEBI" id="CHEBI:57692"/>
    </ligand>
</feature>
<evidence type="ECO:0000256" key="5">
    <source>
        <dbReference type="ARBA" id="ARBA00023002"/>
    </source>
</evidence>
<dbReference type="SUPFAM" id="SSF47203">
    <property type="entry name" value="Acyl-CoA dehydrogenase C-terminal domain-like"/>
    <property type="match status" value="2"/>
</dbReference>
<evidence type="ECO:0000256" key="8">
    <source>
        <dbReference type="PIRSR" id="PIRSR000168-2"/>
    </source>
</evidence>
<dbReference type="Gene3D" id="2.40.110.10">
    <property type="entry name" value="Butyryl-CoA Dehydrogenase, subunit A, domain 2"/>
    <property type="match status" value="1"/>
</dbReference>
<evidence type="ECO:0000256" key="4">
    <source>
        <dbReference type="ARBA" id="ARBA00022827"/>
    </source>
</evidence>
<evidence type="ECO:0000313" key="13">
    <source>
        <dbReference type="Proteomes" id="UP001295684"/>
    </source>
</evidence>
<dbReference type="PANTHER" id="PTHR10909">
    <property type="entry name" value="ELECTRON TRANSPORT OXIDOREDUCTASE"/>
    <property type="match status" value="1"/>
</dbReference>
<organism evidence="12 13">
    <name type="scientific">Euplotes crassus</name>
    <dbReference type="NCBI Taxonomy" id="5936"/>
    <lineage>
        <taxon>Eukaryota</taxon>
        <taxon>Sar</taxon>
        <taxon>Alveolata</taxon>
        <taxon>Ciliophora</taxon>
        <taxon>Intramacronucleata</taxon>
        <taxon>Spirotrichea</taxon>
        <taxon>Hypotrichia</taxon>
        <taxon>Euplotida</taxon>
        <taxon>Euplotidae</taxon>
        <taxon>Moneuplotes</taxon>
    </lineage>
</organism>
<dbReference type="InterPro" id="IPR036250">
    <property type="entry name" value="AcylCo_DH-like_C"/>
</dbReference>
<dbReference type="InterPro" id="IPR009100">
    <property type="entry name" value="AcylCoA_DH/oxidase_NM_dom_sf"/>
</dbReference>
<dbReference type="GO" id="GO:0071949">
    <property type="term" value="F:FAD binding"/>
    <property type="evidence" value="ECO:0007669"/>
    <property type="project" value="InterPro"/>
</dbReference>
<evidence type="ECO:0000259" key="9">
    <source>
        <dbReference type="Pfam" id="PF01756"/>
    </source>
</evidence>
<dbReference type="GO" id="GO:0055088">
    <property type="term" value="P:lipid homeostasis"/>
    <property type="evidence" value="ECO:0007669"/>
    <property type="project" value="TreeGrafter"/>
</dbReference>
<evidence type="ECO:0000256" key="6">
    <source>
        <dbReference type="PIRNR" id="PIRNR000168"/>
    </source>
</evidence>
<feature type="active site" description="Proton acceptor" evidence="7">
    <location>
        <position position="452"/>
    </location>
</feature>
<dbReference type="Gene3D" id="1.20.140.10">
    <property type="entry name" value="Butyryl-CoA Dehydrogenase, subunit A, domain 3"/>
    <property type="match status" value="2"/>
</dbReference>
<evidence type="ECO:0000259" key="11">
    <source>
        <dbReference type="Pfam" id="PF22924"/>
    </source>
</evidence>
<proteinExistence type="inferred from homology"/>
<comment type="similarity">
    <text evidence="2 6">Belongs to the acyl-CoA oxidase family.</text>
</comment>
<keyword evidence="5" id="KW-0560">Oxidoreductase</keyword>
<feature type="binding site" evidence="8">
    <location>
        <position position="204"/>
    </location>
    <ligand>
        <name>FAD</name>
        <dbReference type="ChEBI" id="CHEBI:57692"/>
    </ligand>
</feature>
<dbReference type="SUPFAM" id="SSF56645">
    <property type="entry name" value="Acyl-CoA dehydrogenase NM domain-like"/>
    <property type="match status" value="1"/>
</dbReference>
<evidence type="ECO:0000259" key="10">
    <source>
        <dbReference type="Pfam" id="PF02770"/>
    </source>
</evidence>
<keyword evidence="4 6" id="KW-0274">FAD</keyword>
<dbReference type="InterPro" id="IPR002655">
    <property type="entry name" value="Acyl-CoA_oxidase_C"/>
</dbReference>
<dbReference type="PANTHER" id="PTHR10909:SF352">
    <property type="entry name" value="ACYL-COENZYME A OXIDASE-LIKE PROTEIN"/>
    <property type="match status" value="1"/>
</dbReference>
<dbReference type="GO" id="GO:0005777">
    <property type="term" value="C:peroxisome"/>
    <property type="evidence" value="ECO:0007669"/>
    <property type="project" value="InterPro"/>
</dbReference>
<dbReference type="PIRSF" id="PIRSF000168">
    <property type="entry name" value="Acyl-CoA_oxidase"/>
    <property type="match status" value="1"/>
</dbReference>
<accession>A0AAD1X7J5</accession>
<evidence type="ECO:0000313" key="12">
    <source>
        <dbReference type="EMBL" id="CAI2360375.1"/>
    </source>
</evidence>
<dbReference type="InterPro" id="IPR046373">
    <property type="entry name" value="Acyl-CoA_Oxase/DH_mid-dom_sf"/>
</dbReference>
<evidence type="ECO:0000256" key="2">
    <source>
        <dbReference type="ARBA" id="ARBA00006288"/>
    </source>
</evidence>
<keyword evidence="3 6" id="KW-0285">Flavoprotein</keyword>
<feature type="domain" description="Acyl-CoA oxidase C-alpha1" evidence="11">
    <location>
        <begin position="307"/>
        <end position="466"/>
    </location>
</feature>
<dbReference type="FunFam" id="2.40.110.10:FF:000005">
    <property type="entry name" value="Acyl-coenzyme A oxidase"/>
    <property type="match status" value="1"/>
</dbReference>
<dbReference type="GO" id="GO:0033540">
    <property type="term" value="P:fatty acid beta-oxidation using acyl-CoA oxidase"/>
    <property type="evidence" value="ECO:0007669"/>
    <property type="project" value="TreeGrafter"/>
</dbReference>
<dbReference type="Pfam" id="PF01756">
    <property type="entry name" value="ACOX"/>
    <property type="match status" value="1"/>
</dbReference>
<dbReference type="EMBL" id="CAMPGE010001582">
    <property type="protein sequence ID" value="CAI2360375.1"/>
    <property type="molecule type" value="Genomic_DNA"/>
</dbReference>
<reference evidence="12" key="1">
    <citation type="submission" date="2023-07" db="EMBL/GenBank/DDBJ databases">
        <authorList>
            <consortium name="AG Swart"/>
            <person name="Singh M."/>
            <person name="Singh A."/>
            <person name="Seah K."/>
            <person name="Emmerich C."/>
        </authorList>
    </citation>
    <scope>NUCLEOTIDE SEQUENCE</scope>
    <source>
        <strain evidence="12">DP1</strain>
    </source>
</reference>
<name>A0AAD1X7J5_EUPCR</name>
<sequence>MINSNREKAIRRITLLKKHFDPSEDFNRELDNCTFDFDLALRVVNDLRPKVHHQVIAAVDSIMKQNHFKEKSREAARFKANYWVKKILSELYDRGVLTPHKVIDHPDLLNRCIMGISPFGGEISTKFAIQIGLYLKSIKNMGTEIHQDELLRAATLEDYGCFCLTELGHGSDVSKLETTAHFDPISNQFIFNSPTETSRKFWIGNLASTATKAVVFAQLIINGVRHGVHGFLIQIRDPEIHEPLYGLTIGDCGDKIGMQGIDNGWIMFDNFKVGKNSLLNKYADISPDGVYTSTITSKAKLMAVQLGSLSGGRIAITQVSNDCALAVSSGALRYWAVRKQFKNPKTKKETRLIDYSINHYRLITRFARHFVQHAGIAKITEFWDQFLQGGSGPDNKMTGFAHLISSVSKAIYTWNTFDTCSEGRQACGGLGFSSYNALGSIIPVMDLNRTWEGDNNVLMQQAGKLILQNLAYVFTEKPLMPTFEFLTSEIPLVTPFRKTLNDVTNLLKLLTIRAETLIHQTGMKLQFADDKVEAWDKLLPFNIYPMTFAYFDRFLLQNYVDFLARLEEDENTQKVFTLLGIVFAQKTITENGEFFKDYLTNGQMEELKETLMENLAKLRKEVVGLSYLLPFTDKMQGAISKFDMKPYKNFLDFVEKAERKSDYNFDDDVVIPSCS</sequence>
<evidence type="ECO:0000256" key="7">
    <source>
        <dbReference type="PIRSR" id="PIRSR000168-1"/>
    </source>
</evidence>
<dbReference type="Proteomes" id="UP001295684">
    <property type="component" value="Unassembled WGS sequence"/>
</dbReference>
<dbReference type="Pfam" id="PF02770">
    <property type="entry name" value="Acyl-CoA_dh_M"/>
    <property type="match status" value="1"/>
</dbReference>
<keyword evidence="13" id="KW-1185">Reference proteome</keyword>
<comment type="caution">
    <text evidence="12">The sequence shown here is derived from an EMBL/GenBank/DDBJ whole genome shotgun (WGS) entry which is preliminary data.</text>
</comment>
<dbReference type="AlphaFoldDB" id="A0AAD1X7J5"/>